<dbReference type="InterPro" id="IPR026622">
    <property type="entry name" value="Mxra7"/>
</dbReference>
<proteinExistence type="predicted"/>
<keyword evidence="2" id="KW-0812">Transmembrane</keyword>
<feature type="domain" description="Matrix-remodeling-associated protein 7 helical" evidence="3">
    <location>
        <begin position="142"/>
        <end position="203"/>
    </location>
</feature>
<name>A0A1I7VW07_LOALO</name>
<dbReference type="Pfam" id="PF25473">
    <property type="entry name" value="MXRA7_helical"/>
    <property type="match status" value="1"/>
</dbReference>
<evidence type="ECO:0000313" key="5">
    <source>
        <dbReference type="WBParaSite" id="EN70_6885"/>
    </source>
</evidence>
<evidence type="ECO:0000313" key="4">
    <source>
        <dbReference type="Proteomes" id="UP000095285"/>
    </source>
</evidence>
<dbReference type="PANTHER" id="PTHR21845">
    <property type="entry name" value="TRANSMEMBRANE ANCHOR PROTEIN 1"/>
    <property type="match status" value="1"/>
</dbReference>
<feature type="coiled-coil region" evidence="1">
    <location>
        <begin position="143"/>
        <end position="170"/>
    </location>
</feature>
<accession>A0A1I7VW07</accession>
<keyword evidence="4" id="KW-1185">Reference proteome</keyword>
<sequence>MRPWQQLLLRKVMHAFEDYDDSLPNPDTFLHSLPPYNYADFFQEYPEMCVIITAFCAIAISMYFWGLFRVRRDELDSILLNGRFCSSVLSKVQQRITDKNTDAAEKPLCCAESFKSRTCNNSHNDEPNEIVASLNELYGKLATAKLRAKTKKMEKTMTEEERREERLIQQKQLESICEMIMQEPEKFGLHDKSEITEQMKLYSV</sequence>
<evidence type="ECO:0000256" key="1">
    <source>
        <dbReference type="SAM" id="Coils"/>
    </source>
</evidence>
<protein>
    <recommendedName>
        <fullName evidence="3">Matrix-remodeling-associated protein 7 helical domain-containing protein</fullName>
    </recommendedName>
</protein>
<dbReference type="Proteomes" id="UP000095285">
    <property type="component" value="Unassembled WGS sequence"/>
</dbReference>
<dbReference type="AlphaFoldDB" id="A0A1I7VW07"/>
<organism evidence="4 5">
    <name type="scientific">Loa loa</name>
    <name type="common">Eye worm</name>
    <name type="synonym">Filaria loa</name>
    <dbReference type="NCBI Taxonomy" id="7209"/>
    <lineage>
        <taxon>Eukaryota</taxon>
        <taxon>Metazoa</taxon>
        <taxon>Ecdysozoa</taxon>
        <taxon>Nematoda</taxon>
        <taxon>Chromadorea</taxon>
        <taxon>Rhabditida</taxon>
        <taxon>Spirurina</taxon>
        <taxon>Spiruromorpha</taxon>
        <taxon>Filarioidea</taxon>
        <taxon>Onchocercidae</taxon>
        <taxon>Loa</taxon>
    </lineage>
</organism>
<dbReference type="WBParaSite" id="EN70_6885">
    <property type="protein sequence ID" value="EN70_6885"/>
    <property type="gene ID" value="EN70_6885"/>
</dbReference>
<reference evidence="5" key="2">
    <citation type="submission" date="2016-11" db="UniProtKB">
        <authorList>
            <consortium name="WormBaseParasite"/>
        </authorList>
    </citation>
    <scope>IDENTIFICATION</scope>
</reference>
<reference evidence="4" key="1">
    <citation type="submission" date="2012-04" db="EMBL/GenBank/DDBJ databases">
        <title>The Genome Sequence of Loa loa.</title>
        <authorList>
            <consortium name="The Broad Institute Genome Sequencing Platform"/>
            <consortium name="Broad Institute Genome Sequencing Center for Infectious Disease"/>
            <person name="Nutman T.B."/>
            <person name="Fink D.L."/>
            <person name="Russ C."/>
            <person name="Young S."/>
            <person name="Zeng Q."/>
            <person name="Gargeya S."/>
            <person name="Alvarado L."/>
            <person name="Berlin A."/>
            <person name="Chapman S.B."/>
            <person name="Chen Z."/>
            <person name="Freedman E."/>
            <person name="Gellesch M."/>
            <person name="Goldberg J."/>
            <person name="Griggs A."/>
            <person name="Gujja S."/>
            <person name="Heilman E.R."/>
            <person name="Heiman D."/>
            <person name="Howarth C."/>
            <person name="Mehta T."/>
            <person name="Neiman D."/>
            <person name="Pearson M."/>
            <person name="Roberts A."/>
            <person name="Saif S."/>
            <person name="Shea T."/>
            <person name="Shenoy N."/>
            <person name="Sisk P."/>
            <person name="Stolte C."/>
            <person name="Sykes S."/>
            <person name="White J."/>
            <person name="Yandava C."/>
            <person name="Haas B."/>
            <person name="Henn M.R."/>
            <person name="Nusbaum C."/>
            <person name="Birren B."/>
        </authorList>
    </citation>
    <scope>NUCLEOTIDE SEQUENCE [LARGE SCALE GENOMIC DNA]</scope>
</reference>
<dbReference type="PANTHER" id="PTHR21845:SF2">
    <property type="entry name" value="MATRIX-REMODELING-ASSOCIATED PROTEIN 7"/>
    <property type="match status" value="1"/>
</dbReference>
<keyword evidence="2" id="KW-1133">Transmembrane helix</keyword>
<dbReference type="InterPro" id="IPR057534">
    <property type="entry name" value="MXRA7_helical"/>
</dbReference>
<feature type="transmembrane region" description="Helical" evidence="2">
    <location>
        <begin position="45"/>
        <end position="68"/>
    </location>
</feature>
<keyword evidence="2" id="KW-0472">Membrane</keyword>
<evidence type="ECO:0000259" key="3">
    <source>
        <dbReference type="Pfam" id="PF25473"/>
    </source>
</evidence>
<keyword evidence="1" id="KW-0175">Coiled coil</keyword>
<evidence type="ECO:0000256" key="2">
    <source>
        <dbReference type="SAM" id="Phobius"/>
    </source>
</evidence>